<dbReference type="Gene3D" id="3.20.20.140">
    <property type="entry name" value="Metal-dependent hydrolases"/>
    <property type="match status" value="1"/>
</dbReference>
<proteinExistence type="inferred from homology"/>
<keyword evidence="3 5" id="KW-0378">Hydrolase</keyword>
<feature type="domain" description="Amidohydrolase-related" evidence="6">
    <location>
        <begin position="60"/>
        <end position="408"/>
    </location>
</feature>
<evidence type="ECO:0000313" key="8">
    <source>
        <dbReference type="Proteomes" id="UP000030856"/>
    </source>
</evidence>
<comment type="catalytic activity">
    <reaction evidence="5">
        <text>S-adenosyl-L-homocysteine + H2O + H(+) = S-inosyl-L-homocysteine + NH4(+)</text>
        <dbReference type="Rhea" id="RHEA:20716"/>
        <dbReference type="ChEBI" id="CHEBI:15377"/>
        <dbReference type="ChEBI" id="CHEBI:15378"/>
        <dbReference type="ChEBI" id="CHEBI:28938"/>
        <dbReference type="ChEBI" id="CHEBI:57856"/>
        <dbReference type="ChEBI" id="CHEBI:57985"/>
        <dbReference type="EC" id="3.5.4.28"/>
    </reaction>
</comment>
<dbReference type="InterPro" id="IPR006680">
    <property type="entry name" value="Amidohydro-rel"/>
</dbReference>
<dbReference type="NCBIfam" id="NF006549">
    <property type="entry name" value="PRK09045.1"/>
    <property type="match status" value="1"/>
</dbReference>
<comment type="similarity">
    <text evidence="5">Belongs to the metallo-dependent hydrolases superfamily. MTA/SAH deaminase family.</text>
</comment>
<evidence type="ECO:0000313" key="7">
    <source>
        <dbReference type="EMBL" id="KHF24839.1"/>
    </source>
</evidence>
<dbReference type="OrthoDB" id="9787621at2"/>
<dbReference type="GO" id="GO:0050270">
    <property type="term" value="F:S-adenosylhomocysteine deaminase activity"/>
    <property type="evidence" value="ECO:0007669"/>
    <property type="project" value="UniProtKB-UniRule"/>
</dbReference>
<dbReference type="eggNOG" id="COG0402">
    <property type="taxonomic scope" value="Bacteria"/>
</dbReference>
<feature type="binding site" evidence="5">
    <location>
        <position position="70"/>
    </location>
    <ligand>
        <name>Zn(2+)</name>
        <dbReference type="ChEBI" id="CHEBI:29105"/>
    </ligand>
</feature>
<evidence type="ECO:0000256" key="5">
    <source>
        <dbReference type="HAMAP-Rule" id="MF_01281"/>
    </source>
</evidence>
<accession>A0A0B0HAF5</accession>
<dbReference type="Proteomes" id="UP000030856">
    <property type="component" value="Unassembled WGS sequence"/>
</dbReference>
<feature type="binding site" evidence="5">
    <location>
        <position position="305"/>
    </location>
    <ligand>
        <name>Zn(2+)</name>
        <dbReference type="ChEBI" id="CHEBI:29105"/>
    </ligand>
</feature>
<keyword evidence="2 5" id="KW-0479">Metal-binding</keyword>
<dbReference type="RefSeq" id="WP_043117067.1">
    <property type="nucleotide sequence ID" value="NZ_JRAA01000002.1"/>
</dbReference>
<feature type="binding site" evidence="5">
    <location>
        <position position="305"/>
    </location>
    <ligand>
        <name>substrate</name>
    </ligand>
</feature>
<comment type="catalytic activity">
    <reaction evidence="5">
        <text>S-methyl-5'-thioadenosine + H2O + H(+) = S-methyl-5'-thioinosine + NH4(+)</text>
        <dbReference type="Rhea" id="RHEA:25025"/>
        <dbReference type="ChEBI" id="CHEBI:15377"/>
        <dbReference type="ChEBI" id="CHEBI:15378"/>
        <dbReference type="ChEBI" id="CHEBI:17509"/>
        <dbReference type="ChEBI" id="CHEBI:28938"/>
        <dbReference type="ChEBI" id="CHEBI:48595"/>
        <dbReference type="EC" id="3.5.4.31"/>
    </reaction>
</comment>
<sequence length="438" mass="47902">MKNIDTLINARWVIPVNDDRVLEQHAIAIDKGVIVDLLPSQQAIQSYKANKVQHLDSHALLPGFVNAHTHTPMNLLRGYADDLPLMIWLNQHIWPAEQKFVNEDFCHDGTLLAVTEMIRGGTTCFNDMYFFPEQSARVVKQTGIRAMIGLIVLDFPTVWGDGPDHYLEKGLQLFDEFKNEANLRLAFAPHAPYTVSDAPLERIATLSSELDVPVHMHLHETHDEIIGSLEQCSERPLQRMDNLGLLSPQMIAIHMTQLTDEEIELVSRTGTHVVHCPESNLKLASGLCPVDKLSKAGVNVAIGTDGAASNNDLDMLGEMRTAALLAKGVSGDAQALPALEALRAATLNGARALGMDDFTGSIEVGKQADVIAIDLSAPATQPCYDPISQIVYSAGRDQVTDVWVAGKQLLSGQEFTTIDKAQVAKKATDWHARISSGK</sequence>
<evidence type="ECO:0000256" key="3">
    <source>
        <dbReference type="ARBA" id="ARBA00022801"/>
    </source>
</evidence>
<dbReference type="InterPro" id="IPR032466">
    <property type="entry name" value="Metal_Hydrolase"/>
</dbReference>
<comment type="caution">
    <text evidence="5">Lacks conserved residue(s) required for the propagation of feature annotation.</text>
</comment>
<feature type="binding site" evidence="5">
    <location>
        <position position="97"/>
    </location>
    <ligand>
        <name>substrate</name>
    </ligand>
</feature>
<comment type="caution">
    <text evidence="7">The sequence shown here is derived from an EMBL/GenBank/DDBJ whole genome shotgun (WGS) entry which is preliminary data.</text>
</comment>
<evidence type="ECO:0000256" key="1">
    <source>
        <dbReference type="ARBA" id="ARBA00006745"/>
    </source>
</evidence>
<dbReference type="InterPro" id="IPR050287">
    <property type="entry name" value="MTA/SAH_deaminase"/>
</dbReference>
<name>A0A0B0HAF5_SOVGS</name>
<reference evidence="7 8" key="1">
    <citation type="journal article" date="2014" name="BMC Genomics">
        <title>The genome of the intracellular bacterium of the coastal bivalve, Solemya velum: a blueprint for thriving in and out of symbiosis.</title>
        <authorList>
            <person name="Dmytrenko O."/>
            <person name="Russell S.L."/>
            <person name="Loo W.T."/>
            <person name="Fontanez K.M."/>
            <person name="Liao L."/>
            <person name="Roeselers G."/>
            <person name="Sharma R."/>
            <person name="Stewart F.J."/>
            <person name="Newton I.L."/>
            <person name="Woyke T."/>
            <person name="Wu D."/>
            <person name="Lang J.M."/>
            <person name="Eisen J.A."/>
            <person name="Cavanaugh C.M."/>
        </authorList>
    </citation>
    <scope>NUCLEOTIDE SEQUENCE [LARGE SCALE GENOMIC DNA]</scope>
    <source>
        <strain evidence="7 8">WH</strain>
    </source>
</reference>
<protein>
    <recommendedName>
        <fullName evidence="5">5-methylthioadenosine/S-adenosylhomocysteine deaminase</fullName>
        <shortName evidence="5">MTA/SAH deaminase</shortName>
        <ecNumber evidence="5">3.5.4.28</ecNumber>
        <ecNumber evidence="5">3.5.4.31</ecNumber>
    </recommendedName>
</protein>
<organism evidence="7 8">
    <name type="scientific">Solemya velum gill symbiont</name>
    <dbReference type="NCBI Taxonomy" id="2340"/>
    <lineage>
        <taxon>Bacteria</taxon>
        <taxon>Pseudomonadati</taxon>
        <taxon>Pseudomonadota</taxon>
        <taxon>Gammaproteobacteria</taxon>
        <taxon>sulfur-oxidizing symbionts</taxon>
    </lineage>
</organism>
<comment type="function">
    <text evidence="5">Catalyzes the deamination of 5-methylthioadenosine and S-adenosyl-L-homocysteine into 5-methylthioinosine and S-inosyl-L-homocysteine, respectively. Is also able to deaminate adenosine.</text>
</comment>
<keyword evidence="4 5" id="KW-0862">Zinc</keyword>
<dbReference type="InterPro" id="IPR011059">
    <property type="entry name" value="Metal-dep_hydrolase_composite"/>
</dbReference>
<evidence type="ECO:0000259" key="6">
    <source>
        <dbReference type="Pfam" id="PF01979"/>
    </source>
</evidence>
<dbReference type="Gene3D" id="2.30.40.10">
    <property type="entry name" value="Urease, subunit C, domain 1"/>
    <property type="match status" value="1"/>
</dbReference>
<dbReference type="CDD" id="cd01298">
    <property type="entry name" value="ATZ_TRZ_like"/>
    <property type="match status" value="1"/>
</dbReference>
<dbReference type="SUPFAM" id="SSF51338">
    <property type="entry name" value="Composite domain of metallo-dependent hydrolases"/>
    <property type="match status" value="1"/>
</dbReference>
<dbReference type="HAMAP" id="MF_01281">
    <property type="entry name" value="MTA_SAH_deamin"/>
    <property type="match status" value="1"/>
</dbReference>
<dbReference type="GO" id="GO:0090614">
    <property type="term" value="F:5'-methylthioadenosine deaminase activity"/>
    <property type="evidence" value="ECO:0007669"/>
    <property type="project" value="UniProtKB-UniRule"/>
</dbReference>
<evidence type="ECO:0000256" key="4">
    <source>
        <dbReference type="ARBA" id="ARBA00022833"/>
    </source>
</evidence>
<feature type="binding site" evidence="5">
    <location>
        <position position="217"/>
    </location>
    <ligand>
        <name>Zn(2+)</name>
        <dbReference type="ChEBI" id="CHEBI:29105"/>
    </ligand>
</feature>
<dbReference type="PATRIC" id="fig|2340.3.peg.1476"/>
<dbReference type="InterPro" id="IPR023512">
    <property type="entry name" value="Deaminase_MtaD/DadD"/>
</dbReference>
<comment type="cofactor">
    <cofactor evidence="5">
        <name>Zn(2+)</name>
        <dbReference type="ChEBI" id="CHEBI:29105"/>
    </cofactor>
    <text evidence="5">Binds 1 zinc ion per subunit.</text>
</comment>
<dbReference type="STRING" id="2340.JV46_08260"/>
<feature type="binding site" evidence="5">
    <location>
        <position position="190"/>
    </location>
    <ligand>
        <name>substrate</name>
    </ligand>
</feature>
<dbReference type="EC" id="3.5.4.28" evidence="5"/>
<keyword evidence="8" id="KW-1185">Reference proteome</keyword>
<dbReference type="FunFam" id="3.20.20.140:FF:000014">
    <property type="entry name" value="5-methylthioadenosine/S-adenosylhomocysteine deaminase"/>
    <property type="match status" value="1"/>
</dbReference>
<dbReference type="PANTHER" id="PTHR43794">
    <property type="entry name" value="AMINOHYDROLASE SSNA-RELATED"/>
    <property type="match status" value="1"/>
</dbReference>
<dbReference type="SUPFAM" id="SSF51556">
    <property type="entry name" value="Metallo-dependent hydrolases"/>
    <property type="match status" value="1"/>
</dbReference>
<comment type="similarity">
    <text evidence="1">Belongs to the metallo-dependent hydrolases superfamily. ATZ/TRZ family.</text>
</comment>
<feature type="binding site" evidence="5">
    <location>
        <position position="68"/>
    </location>
    <ligand>
        <name>Zn(2+)</name>
        <dbReference type="ChEBI" id="CHEBI:29105"/>
    </ligand>
</feature>
<evidence type="ECO:0000256" key="2">
    <source>
        <dbReference type="ARBA" id="ARBA00022723"/>
    </source>
</evidence>
<dbReference type="AlphaFoldDB" id="A0A0B0HAF5"/>
<dbReference type="PANTHER" id="PTHR43794:SF11">
    <property type="entry name" value="AMIDOHYDROLASE-RELATED DOMAIN-CONTAINING PROTEIN"/>
    <property type="match status" value="1"/>
</dbReference>
<dbReference type="EC" id="3.5.4.31" evidence="5"/>
<dbReference type="GO" id="GO:0046872">
    <property type="term" value="F:metal ion binding"/>
    <property type="evidence" value="ECO:0007669"/>
    <property type="project" value="UniProtKB-KW"/>
</dbReference>
<dbReference type="Pfam" id="PF01979">
    <property type="entry name" value="Amidohydro_1"/>
    <property type="match status" value="1"/>
</dbReference>
<gene>
    <name evidence="5" type="primary">mtaD</name>
    <name evidence="7" type="ORF">JV46_08260</name>
</gene>
<feature type="binding site" evidence="5">
    <location>
        <position position="220"/>
    </location>
    <ligand>
        <name>substrate</name>
    </ligand>
</feature>
<dbReference type="EMBL" id="JRAA01000002">
    <property type="protein sequence ID" value="KHF24839.1"/>
    <property type="molecule type" value="Genomic_DNA"/>
</dbReference>